<evidence type="ECO:0000313" key="2">
    <source>
        <dbReference type="EMBL" id="KAG7389447.1"/>
    </source>
</evidence>
<accession>A0A8T1W7H3</accession>
<dbReference type="EMBL" id="JAGDFM010000044">
    <property type="protein sequence ID" value="KAG7389447.1"/>
    <property type="molecule type" value="Genomic_DNA"/>
</dbReference>
<feature type="compositionally biased region" description="Low complexity" evidence="1">
    <location>
        <begin position="165"/>
        <end position="194"/>
    </location>
</feature>
<dbReference type="Proteomes" id="UP000694044">
    <property type="component" value="Unassembled WGS sequence"/>
</dbReference>
<sequence>MDIFPEFNCGQRNITYNCSPYTFNGTEYYRTVICVEDTHMWTWSYFQSVPYVMMEQYESSGADCGEYVEGRVVVASEKCVKMINSTSYQSAIASMGDLGSESLQLFMDDECASTPGKNFSIESSLVANHSCYDNGYKFYSQSEYTSTDAGSASGSASSGGGGEGIVNPSSGSFGNSSDAGTSNNNSSSSSSKRG</sequence>
<protein>
    <submittedName>
        <fullName evidence="2">Uncharacterized protein</fullName>
    </submittedName>
</protein>
<gene>
    <name evidence="2" type="ORF">PHYPSEUDO_010332</name>
</gene>
<reference evidence="2" key="1">
    <citation type="submission" date="2021-02" db="EMBL/GenBank/DDBJ databases">
        <authorList>
            <person name="Palmer J.M."/>
        </authorList>
    </citation>
    <scope>NUCLEOTIDE SEQUENCE</scope>
    <source>
        <strain evidence="2">SCRP734</strain>
    </source>
</reference>
<name>A0A8T1W7H3_9STRA</name>
<feature type="region of interest" description="Disordered" evidence="1">
    <location>
        <begin position="148"/>
        <end position="194"/>
    </location>
</feature>
<keyword evidence="3" id="KW-1185">Reference proteome</keyword>
<evidence type="ECO:0000313" key="3">
    <source>
        <dbReference type="Proteomes" id="UP000694044"/>
    </source>
</evidence>
<proteinExistence type="predicted"/>
<organism evidence="2 3">
    <name type="scientific">Phytophthora pseudosyringae</name>
    <dbReference type="NCBI Taxonomy" id="221518"/>
    <lineage>
        <taxon>Eukaryota</taxon>
        <taxon>Sar</taxon>
        <taxon>Stramenopiles</taxon>
        <taxon>Oomycota</taxon>
        <taxon>Peronosporomycetes</taxon>
        <taxon>Peronosporales</taxon>
        <taxon>Peronosporaceae</taxon>
        <taxon>Phytophthora</taxon>
    </lineage>
</organism>
<dbReference type="AlphaFoldDB" id="A0A8T1W7H3"/>
<evidence type="ECO:0000256" key="1">
    <source>
        <dbReference type="SAM" id="MobiDB-lite"/>
    </source>
</evidence>
<dbReference type="OrthoDB" id="128285at2759"/>
<comment type="caution">
    <text evidence="2">The sequence shown here is derived from an EMBL/GenBank/DDBJ whole genome shotgun (WGS) entry which is preliminary data.</text>
</comment>